<evidence type="ECO:0000313" key="3">
    <source>
        <dbReference type="Proteomes" id="UP001370348"/>
    </source>
</evidence>
<protein>
    <recommendedName>
        <fullName evidence="4">DUF4397 domain-containing protein</fullName>
    </recommendedName>
</protein>
<evidence type="ECO:0000313" key="2">
    <source>
        <dbReference type="EMBL" id="WXB12338.1"/>
    </source>
</evidence>
<evidence type="ECO:0000256" key="1">
    <source>
        <dbReference type="SAM" id="MobiDB-lite"/>
    </source>
</evidence>
<name>A0ABZ2LN56_9BACT</name>
<evidence type="ECO:0008006" key="4">
    <source>
        <dbReference type="Google" id="ProtNLM"/>
    </source>
</evidence>
<reference evidence="2 3" key="1">
    <citation type="submission" date="2021-12" db="EMBL/GenBank/DDBJ databases">
        <title>Discovery of the Pendulisporaceae a myxobacterial family with distinct sporulation behavior and unique specialized metabolism.</title>
        <authorList>
            <person name="Garcia R."/>
            <person name="Popoff A."/>
            <person name="Bader C.D."/>
            <person name="Loehr J."/>
            <person name="Walesch S."/>
            <person name="Walt C."/>
            <person name="Boldt J."/>
            <person name="Bunk B."/>
            <person name="Haeckl F.J.F.P.J."/>
            <person name="Gunesch A.P."/>
            <person name="Birkelbach J."/>
            <person name="Nuebel U."/>
            <person name="Pietschmann T."/>
            <person name="Bach T."/>
            <person name="Mueller R."/>
        </authorList>
    </citation>
    <scope>NUCLEOTIDE SEQUENCE [LARGE SCALE GENOMIC DNA]</scope>
    <source>
        <strain evidence="2 3">MSr11954</strain>
    </source>
</reference>
<dbReference type="EMBL" id="CP089984">
    <property type="protein sequence ID" value="WXB12338.1"/>
    <property type="molecule type" value="Genomic_DNA"/>
</dbReference>
<dbReference type="RefSeq" id="WP_394821959.1">
    <property type="nucleotide sequence ID" value="NZ_CP089984.1"/>
</dbReference>
<feature type="region of interest" description="Disordered" evidence="1">
    <location>
        <begin position="76"/>
        <end position="95"/>
    </location>
</feature>
<organism evidence="2 3">
    <name type="scientific">Pendulispora albinea</name>
    <dbReference type="NCBI Taxonomy" id="2741071"/>
    <lineage>
        <taxon>Bacteria</taxon>
        <taxon>Pseudomonadati</taxon>
        <taxon>Myxococcota</taxon>
        <taxon>Myxococcia</taxon>
        <taxon>Myxococcales</taxon>
        <taxon>Sorangiineae</taxon>
        <taxon>Pendulisporaceae</taxon>
        <taxon>Pendulispora</taxon>
    </lineage>
</organism>
<gene>
    <name evidence="2" type="ORF">LZC94_31375</name>
</gene>
<sequence length="322" mass="31834">MIAFPLSALAALLIAGCPDDSSLVRPTPGPDATTVTDSSVAPDSSTAPKASLRIAHLLPILNDPAVDVCIRSASTPDAGPVDAGEDAGDAGETADAGGGGYVLPPILEVLGVPDGIKYRDVTKYLDVSPTVLGLIPPGPLKAIFVPAAGNSCENRIGGEIDLAPLAFKVGDRGTIAVFPLGIEGKPTVKVLGDLPKGDASRATVRFLNASPVATLDFGTGTGTSFAPLAESVGPGKTLAAGLGYVPSAALSNATVSFRATGSDSYVSAVGVNAPAGSLTSVFAFGASPLEILVCKDSADPVGNRTDCSLAKPDAGGDAGDGG</sequence>
<keyword evidence="3" id="KW-1185">Reference proteome</keyword>
<proteinExistence type="predicted"/>
<feature type="compositionally biased region" description="Polar residues" evidence="1">
    <location>
        <begin position="33"/>
        <end position="46"/>
    </location>
</feature>
<dbReference type="Proteomes" id="UP001370348">
    <property type="component" value="Chromosome"/>
</dbReference>
<feature type="region of interest" description="Disordered" evidence="1">
    <location>
        <begin position="22"/>
        <end position="46"/>
    </location>
</feature>
<accession>A0ABZ2LN56</accession>